<dbReference type="Pfam" id="PF01420">
    <property type="entry name" value="Methylase_S"/>
    <property type="match status" value="1"/>
</dbReference>
<evidence type="ECO:0000259" key="4">
    <source>
        <dbReference type="Pfam" id="PF01420"/>
    </source>
</evidence>
<gene>
    <name evidence="5" type="ORF">A4H96_05740</name>
</gene>
<protein>
    <recommendedName>
        <fullName evidence="4">Type I restriction modification DNA specificity domain-containing protein</fullName>
    </recommendedName>
</protein>
<reference evidence="5 6" key="1">
    <citation type="submission" date="2016-04" db="EMBL/GenBank/DDBJ databases">
        <title>Acidithiobacillus ferrooxidans genome sequencing and assembly.</title>
        <authorList>
            <person name="Zhou Z."/>
        </authorList>
    </citation>
    <scope>NUCLEOTIDE SEQUENCE [LARGE SCALE GENOMIC DNA]</scope>
    <source>
        <strain evidence="5 6">BY0502</strain>
    </source>
</reference>
<dbReference type="AlphaFoldDB" id="A0A179BKA8"/>
<evidence type="ECO:0000256" key="1">
    <source>
        <dbReference type="ARBA" id="ARBA00010923"/>
    </source>
</evidence>
<proteinExistence type="inferred from homology"/>
<dbReference type="EMBL" id="LVXZ01000066">
    <property type="protein sequence ID" value="OAP91800.1"/>
    <property type="molecule type" value="Genomic_DNA"/>
</dbReference>
<dbReference type="SUPFAM" id="SSF116734">
    <property type="entry name" value="DNA methylase specificity domain"/>
    <property type="match status" value="1"/>
</dbReference>
<comment type="caution">
    <text evidence="5">The sequence shown here is derived from an EMBL/GenBank/DDBJ whole genome shotgun (WGS) entry which is preliminary data.</text>
</comment>
<dbReference type="RefSeq" id="WP_064218701.1">
    <property type="nucleotide sequence ID" value="NZ_LVXZ01000066.1"/>
</dbReference>
<dbReference type="Gene3D" id="3.90.220.20">
    <property type="entry name" value="DNA methylase specificity domains"/>
    <property type="match status" value="1"/>
</dbReference>
<dbReference type="Proteomes" id="UP000078302">
    <property type="component" value="Unassembled WGS sequence"/>
</dbReference>
<keyword evidence="2" id="KW-0680">Restriction system</keyword>
<accession>A0A179BKA8</accession>
<feature type="domain" description="Type I restriction modification DNA specificity" evidence="4">
    <location>
        <begin position="25"/>
        <end position="76"/>
    </location>
</feature>
<dbReference type="InterPro" id="IPR000055">
    <property type="entry name" value="Restrct_endonuc_typeI_TRD"/>
</dbReference>
<comment type="similarity">
    <text evidence="1">Belongs to the type-I restriction system S methylase family.</text>
</comment>
<dbReference type="Gene3D" id="1.10.287.1120">
    <property type="entry name" value="Bipartite methylase S protein"/>
    <property type="match status" value="1"/>
</dbReference>
<keyword evidence="3" id="KW-0238">DNA-binding</keyword>
<dbReference type="GO" id="GO:0003677">
    <property type="term" value="F:DNA binding"/>
    <property type="evidence" value="ECO:0007669"/>
    <property type="project" value="UniProtKB-KW"/>
</dbReference>
<dbReference type="GO" id="GO:0009307">
    <property type="term" value="P:DNA restriction-modification system"/>
    <property type="evidence" value="ECO:0007669"/>
    <property type="project" value="UniProtKB-KW"/>
</dbReference>
<dbReference type="InterPro" id="IPR044946">
    <property type="entry name" value="Restrct_endonuc_typeI_TRD_sf"/>
</dbReference>
<keyword evidence="6" id="KW-1185">Reference proteome</keyword>
<evidence type="ECO:0000256" key="2">
    <source>
        <dbReference type="ARBA" id="ARBA00022747"/>
    </source>
</evidence>
<name>A0A179BKA8_ACIFR</name>
<sequence>MSQQPTSPPLPDGFVWFPAWPNSVKYLYYIFEYGQPYKGLGKMGTQLNLNTDTVGSIKVGVPPLLEQQAIAARMDAPVHQAETGIELLKERRTTLISDAVTGKIDVRELQSGGVAA</sequence>
<evidence type="ECO:0000313" key="6">
    <source>
        <dbReference type="Proteomes" id="UP000078302"/>
    </source>
</evidence>
<dbReference type="OrthoDB" id="9798929at2"/>
<evidence type="ECO:0000313" key="5">
    <source>
        <dbReference type="EMBL" id="OAP91800.1"/>
    </source>
</evidence>
<organism evidence="5 6">
    <name type="scientific">Acidithiobacillus ferrooxidans</name>
    <name type="common">Thiobacillus ferrooxidans</name>
    <dbReference type="NCBI Taxonomy" id="920"/>
    <lineage>
        <taxon>Bacteria</taxon>
        <taxon>Pseudomonadati</taxon>
        <taxon>Pseudomonadota</taxon>
        <taxon>Acidithiobacillia</taxon>
        <taxon>Acidithiobacillales</taxon>
        <taxon>Acidithiobacillaceae</taxon>
        <taxon>Acidithiobacillus</taxon>
    </lineage>
</organism>
<evidence type="ECO:0000256" key="3">
    <source>
        <dbReference type="ARBA" id="ARBA00023125"/>
    </source>
</evidence>